<dbReference type="EMBL" id="PTIX01000034">
    <property type="protein sequence ID" value="PPK62583.1"/>
    <property type="molecule type" value="Genomic_DNA"/>
</dbReference>
<dbReference type="InterPro" id="IPR000772">
    <property type="entry name" value="Ricin_B_lectin"/>
</dbReference>
<keyword evidence="4" id="KW-1185">Reference proteome</keyword>
<sequence>MPLPLSAPLLAMAAVAGAVPAAATVPVGPVPGIVAIRSAAGDGCLTSPARLGPVAVADCRADGRRQQWRASRPTDGEVWFAAQGPDWCLGHDAADAVLVDCDVADRAQAWNVVELGDAAYLVQAAEAPYARAGEWCLWHVPGYVGLQPCDADVASQRWELPGTDDER</sequence>
<comment type="caution">
    <text evidence="3">The sequence shown here is derived from an EMBL/GenBank/DDBJ whole genome shotgun (WGS) entry which is preliminary data.</text>
</comment>
<reference evidence="3 4" key="1">
    <citation type="submission" date="2018-02" db="EMBL/GenBank/DDBJ databases">
        <title>Genomic Encyclopedia of Archaeal and Bacterial Type Strains, Phase II (KMG-II): from individual species to whole genera.</title>
        <authorList>
            <person name="Goeker M."/>
        </authorList>
    </citation>
    <scope>NUCLEOTIDE SEQUENCE [LARGE SCALE GENOMIC DNA]</scope>
    <source>
        <strain evidence="3 4">YU 961-1</strain>
    </source>
</reference>
<organism evidence="3 4">
    <name type="scientific">Actinokineospora auranticolor</name>
    <dbReference type="NCBI Taxonomy" id="155976"/>
    <lineage>
        <taxon>Bacteria</taxon>
        <taxon>Bacillati</taxon>
        <taxon>Actinomycetota</taxon>
        <taxon>Actinomycetes</taxon>
        <taxon>Pseudonocardiales</taxon>
        <taxon>Pseudonocardiaceae</taxon>
        <taxon>Actinokineospora</taxon>
    </lineage>
</organism>
<dbReference type="Pfam" id="PF00652">
    <property type="entry name" value="Ricin_B_lectin"/>
    <property type="match status" value="1"/>
</dbReference>
<name>A0A2S6GCK9_9PSEU</name>
<dbReference type="Proteomes" id="UP000239203">
    <property type="component" value="Unassembled WGS sequence"/>
</dbReference>
<dbReference type="RefSeq" id="WP_104483178.1">
    <property type="nucleotide sequence ID" value="NZ_CP154825.1"/>
</dbReference>
<keyword evidence="3" id="KW-0430">Lectin</keyword>
<evidence type="ECO:0000313" key="3">
    <source>
        <dbReference type="EMBL" id="PPK62583.1"/>
    </source>
</evidence>
<evidence type="ECO:0000259" key="2">
    <source>
        <dbReference type="Pfam" id="PF00652"/>
    </source>
</evidence>
<protein>
    <submittedName>
        <fullName evidence="3">Ricin-type beta-trefoil lectin protein</fullName>
    </submittedName>
</protein>
<dbReference type="SUPFAM" id="SSF50370">
    <property type="entry name" value="Ricin B-like lectins"/>
    <property type="match status" value="1"/>
</dbReference>
<dbReference type="GO" id="GO:0030246">
    <property type="term" value="F:carbohydrate binding"/>
    <property type="evidence" value="ECO:0007669"/>
    <property type="project" value="UniProtKB-KW"/>
</dbReference>
<dbReference type="AlphaFoldDB" id="A0A2S6GCK9"/>
<dbReference type="PROSITE" id="PS50231">
    <property type="entry name" value="RICIN_B_LECTIN"/>
    <property type="match status" value="1"/>
</dbReference>
<dbReference type="Gene3D" id="2.80.10.50">
    <property type="match status" value="1"/>
</dbReference>
<accession>A0A2S6GCK9</accession>
<evidence type="ECO:0000313" key="4">
    <source>
        <dbReference type="Proteomes" id="UP000239203"/>
    </source>
</evidence>
<feature type="signal peptide" evidence="1">
    <location>
        <begin position="1"/>
        <end position="23"/>
    </location>
</feature>
<evidence type="ECO:0000256" key="1">
    <source>
        <dbReference type="SAM" id="SignalP"/>
    </source>
</evidence>
<feature type="domain" description="Ricin B lectin" evidence="2">
    <location>
        <begin position="34"/>
        <end position="158"/>
    </location>
</feature>
<proteinExistence type="predicted"/>
<gene>
    <name evidence="3" type="ORF">CLV40_13445</name>
</gene>
<dbReference type="InterPro" id="IPR035992">
    <property type="entry name" value="Ricin_B-like_lectins"/>
</dbReference>
<keyword evidence="1" id="KW-0732">Signal</keyword>
<feature type="chain" id="PRO_5015615256" evidence="1">
    <location>
        <begin position="24"/>
        <end position="167"/>
    </location>
</feature>